<evidence type="ECO:0000313" key="2">
    <source>
        <dbReference type="EMBL" id="GAA0141694.1"/>
    </source>
</evidence>
<evidence type="ECO:0000256" key="1">
    <source>
        <dbReference type="SAM" id="MobiDB-lite"/>
    </source>
</evidence>
<comment type="caution">
    <text evidence="2">The sequence shown here is derived from an EMBL/GenBank/DDBJ whole genome shotgun (WGS) entry which is preliminary data.</text>
</comment>
<name>A0AAV3NR57_LITER</name>
<keyword evidence="3" id="KW-1185">Reference proteome</keyword>
<feature type="compositionally biased region" description="Polar residues" evidence="1">
    <location>
        <begin position="93"/>
        <end position="105"/>
    </location>
</feature>
<dbReference type="InterPro" id="IPR008581">
    <property type="entry name" value="DUF863_pln"/>
</dbReference>
<feature type="region of interest" description="Disordered" evidence="1">
    <location>
        <begin position="966"/>
        <end position="1018"/>
    </location>
</feature>
<organism evidence="2 3">
    <name type="scientific">Lithospermum erythrorhizon</name>
    <name type="common">Purple gromwell</name>
    <name type="synonym">Lithospermum officinale var. erythrorhizon</name>
    <dbReference type="NCBI Taxonomy" id="34254"/>
    <lineage>
        <taxon>Eukaryota</taxon>
        <taxon>Viridiplantae</taxon>
        <taxon>Streptophyta</taxon>
        <taxon>Embryophyta</taxon>
        <taxon>Tracheophyta</taxon>
        <taxon>Spermatophyta</taxon>
        <taxon>Magnoliopsida</taxon>
        <taxon>eudicotyledons</taxon>
        <taxon>Gunneridae</taxon>
        <taxon>Pentapetalae</taxon>
        <taxon>asterids</taxon>
        <taxon>lamiids</taxon>
        <taxon>Boraginales</taxon>
        <taxon>Boraginaceae</taxon>
        <taxon>Boraginoideae</taxon>
        <taxon>Lithospermeae</taxon>
        <taxon>Lithospermum</taxon>
    </lineage>
</organism>
<sequence length="1018" mass="112970">MKDLNVDCNGNGWHLFYGENNLENRQYYTTFIQRNVSDSHTGHDRNGLKQKMLEHDAIFKNQVYELHRLYRTQRDMTEDIKTKEGHRHGDSIEPSSSPSPQRFQAQSKWHISSYPVVGCGRPAVLGTENVTSPLSCSNGNGILSSLVRLQNDYSKDLEVTEARPLKVRKKLIDLQLPADEFSDTEDAEQLDSRRFDRSSFTPNQECSGRLENCVKLSNGDFVREKMDILQGECNSVSNTRISIGLADLNEPAEVEEATESSIKIFGQFASNSAVKGIELSAKHNSGFPDLPRDAMQKPGHVRNDSLNNFLTGNNVNGSKWLPFSCEAEHAGRSHNLVPKSVQQDKLSLHATPLKVLSQDHHPGFHFADHRQESSGKERMTWGLEGFHKSQDYASHTYGESSNSDMFLGSHGVAHTRPHIMSPWGKAADSSSPKLTSLHSQNLSKGLIKTLQSSVVSKDILGHKWYVNNSSHSSPVLTRNPPSYNGCYHASSSSKDSTGFRFDPLNCSRGDNIASSLPVNHGMEKACMTPSCIDIKPLKDLNLNETFPGNALNEAVPYQDLGIMYGKNKHENHKPSFPWLREKSAANSEAANPEIEVISISSSPPRASQVSLFGKGGTGQDLNCVYNATSSTNLRTWPKNERYETKCVKGILGGSIFKKLGASENKASSLASSAPERENAKQEKKNFLLDINVAWDASLLECSDGSDVEEVVTKKQLGQSCSVRKFIDLNSCVTEDEDFPIPYGGSSNAPVKFVADFDLEAPAVAEEDILPEKEKEQNILPPSQHCESEQLDDEVLMCAAEAIVDMYSCQDKAQGENIISLPGDVELESLLWFADVVSTVDKMENSSGKECSYKEMDDFEAMTLLLPDTKEEDYMHKPFIPEVQVEEAGGAFPPTRPRRGQARRGRQRRDFQRDILPGLVTLTRHEMTEDLQTFGGLMRATGHAWNSGSTRRNGGTRGRRRKAVELAHDSASVGGCTQQMNNEGNSLEDRRSLTGWGKTTRRPRRQRCPPNNEPTAALT</sequence>
<gene>
    <name evidence="2" type="ORF">LIER_02778</name>
</gene>
<evidence type="ECO:0000313" key="3">
    <source>
        <dbReference type="Proteomes" id="UP001454036"/>
    </source>
</evidence>
<feature type="region of interest" description="Disordered" evidence="1">
    <location>
        <begin position="887"/>
        <end position="911"/>
    </location>
</feature>
<protein>
    <submittedName>
        <fullName evidence="2">Uncharacterized protein</fullName>
    </submittedName>
</protein>
<feature type="compositionally biased region" description="Basic and acidic residues" evidence="1">
    <location>
        <begin position="82"/>
        <end position="91"/>
    </location>
</feature>
<dbReference type="PANTHER" id="PTHR33167">
    <property type="entry name" value="TRANSCRIPTION FACTOR, PUTATIVE (DUF863)-RELATED"/>
    <property type="match status" value="1"/>
</dbReference>
<dbReference type="EMBL" id="BAABME010000314">
    <property type="protein sequence ID" value="GAA0141694.1"/>
    <property type="molecule type" value="Genomic_DNA"/>
</dbReference>
<feature type="region of interest" description="Disordered" evidence="1">
    <location>
        <begin position="82"/>
        <end position="105"/>
    </location>
</feature>
<dbReference type="PANTHER" id="PTHR33167:SF4">
    <property type="entry name" value="TRANSCRIPTION FACTOR, PUTATIVE (DUF863)-RELATED"/>
    <property type="match status" value="1"/>
</dbReference>
<reference evidence="2 3" key="1">
    <citation type="submission" date="2024-01" db="EMBL/GenBank/DDBJ databases">
        <title>The complete chloroplast genome sequence of Lithospermum erythrorhizon: insights into the phylogenetic relationship among Boraginaceae species and the maternal lineages of purple gromwells.</title>
        <authorList>
            <person name="Okada T."/>
            <person name="Watanabe K."/>
        </authorList>
    </citation>
    <scope>NUCLEOTIDE SEQUENCE [LARGE SCALE GENOMIC DNA]</scope>
</reference>
<dbReference type="Proteomes" id="UP001454036">
    <property type="component" value="Unassembled WGS sequence"/>
</dbReference>
<dbReference type="AlphaFoldDB" id="A0AAV3NR57"/>
<dbReference type="Pfam" id="PF05904">
    <property type="entry name" value="DUF863"/>
    <property type="match status" value="1"/>
</dbReference>
<proteinExistence type="predicted"/>
<feature type="compositionally biased region" description="Polar residues" evidence="1">
    <location>
        <begin position="974"/>
        <end position="984"/>
    </location>
</feature>
<feature type="compositionally biased region" description="Basic residues" evidence="1">
    <location>
        <begin position="895"/>
        <end position="906"/>
    </location>
</feature>
<accession>A0AAV3NR57</accession>